<name>A0A238K2S0_9RHOB</name>
<gene>
    <name evidence="2" type="ORF">OCA8868_01329</name>
</gene>
<accession>A0A238K2S0</accession>
<evidence type="ECO:0000313" key="2">
    <source>
        <dbReference type="EMBL" id="SMX37208.1"/>
    </source>
</evidence>
<dbReference type="AlphaFoldDB" id="A0A238K2S0"/>
<keyword evidence="1" id="KW-0472">Membrane</keyword>
<proteinExistence type="predicted"/>
<evidence type="ECO:0000313" key="3">
    <source>
        <dbReference type="Proteomes" id="UP000203464"/>
    </source>
</evidence>
<feature type="transmembrane region" description="Helical" evidence="1">
    <location>
        <begin position="12"/>
        <end position="32"/>
    </location>
</feature>
<keyword evidence="1" id="KW-1133">Transmembrane helix</keyword>
<evidence type="ECO:0000256" key="1">
    <source>
        <dbReference type="SAM" id="Phobius"/>
    </source>
</evidence>
<organism evidence="2 3">
    <name type="scientific">Octadecabacter ascidiaceicola</name>
    <dbReference type="NCBI Taxonomy" id="1655543"/>
    <lineage>
        <taxon>Bacteria</taxon>
        <taxon>Pseudomonadati</taxon>
        <taxon>Pseudomonadota</taxon>
        <taxon>Alphaproteobacteria</taxon>
        <taxon>Rhodobacterales</taxon>
        <taxon>Roseobacteraceae</taxon>
        <taxon>Octadecabacter</taxon>
    </lineage>
</organism>
<keyword evidence="1" id="KW-0812">Transmembrane</keyword>
<reference evidence="3" key="1">
    <citation type="submission" date="2017-05" db="EMBL/GenBank/DDBJ databases">
        <authorList>
            <person name="Rodrigo-Torres L."/>
            <person name="Arahal R. D."/>
            <person name="Lucena T."/>
        </authorList>
    </citation>
    <scope>NUCLEOTIDE SEQUENCE [LARGE SCALE GENOMIC DNA]</scope>
    <source>
        <strain evidence="3">CECT 8868</strain>
    </source>
</reference>
<sequence length="33" mass="3917">MRQYPKRVENYANAFWVTSTVILFMVFFTLAAT</sequence>
<dbReference type="Proteomes" id="UP000203464">
    <property type="component" value="Unassembled WGS sequence"/>
</dbReference>
<dbReference type="EMBL" id="FXYD01000002">
    <property type="protein sequence ID" value="SMX37208.1"/>
    <property type="molecule type" value="Genomic_DNA"/>
</dbReference>
<keyword evidence="3" id="KW-1185">Reference proteome</keyword>
<protein>
    <submittedName>
        <fullName evidence="2">Uncharacterized protein</fullName>
    </submittedName>
</protein>